<reference evidence="3" key="2">
    <citation type="journal article" date="2018" name="Nat. Plants">
        <title>Whole-genome landscape of Medicago truncatula symbiotic genes.</title>
        <authorList>
            <person name="Pecrix Y."/>
            <person name="Staton S.E."/>
            <person name="Sallet E."/>
            <person name="Lelandais-Briere C."/>
            <person name="Moreau S."/>
            <person name="Carrere S."/>
            <person name="Blein T."/>
            <person name="Jardinaud M.F."/>
            <person name="Latrasse D."/>
            <person name="Zouine M."/>
            <person name="Zahm M."/>
            <person name="Kreplak J."/>
            <person name="Mayjonade B."/>
            <person name="Satge C."/>
            <person name="Perez M."/>
            <person name="Cauet S."/>
            <person name="Marande W."/>
            <person name="Chantry-Darmon C."/>
            <person name="Lopez-Roques C."/>
            <person name="Bouchez O."/>
            <person name="Berard A."/>
            <person name="Debelle F."/>
            <person name="Munos S."/>
            <person name="Bendahmane A."/>
            <person name="Berges H."/>
            <person name="Niebel A."/>
            <person name="Buitink J."/>
            <person name="Frugier F."/>
            <person name="Benhamed M."/>
            <person name="Crespi M."/>
            <person name="Gouzy J."/>
            <person name="Gamas P."/>
        </authorList>
    </citation>
    <scope>NUCLEOTIDE SEQUENCE [LARGE SCALE GENOMIC DNA]</scope>
    <source>
        <strain evidence="3">cv. Jemalong A17</strain>
    </source>
</reference>
<name>I3SNJ1_MEDTR</name>
<evidence type="ECO:0000313" key="1">
    <source>
        <dbReference type="EMBL" id="AFK41833.1"/>
    </source>
</evidence>
<gene>
    <name evidence="2" type="ORF">MtrunA17_Chr3g0120321</name>
</gene>
<protein>
    <submittedName>
        <fullName evidence="1">Uncharacterized protein</fullName>
    </submittedName>
</protein>
<dbReference type="EMBL" id="BT142039">
    <property type="protein sequence ID" value="AFK41833.1"/>
    <property type="molecule type" value="mRNA"/>
</dbReference>
<accession>I3SNJ1</accession>
<dbReference type="Proteomes" id="UP000265566">
    <property type="component" value="Chromosome 3"/>
</dbReference>
<dbReference type="EMBL" id="PSQE01000003">
    <property type="protein sequence ID" value="RHN69027.1"/>
    <property type="molecule type" value="Genomic_DNA"/>
</dbReference>
<organism evidence="1">
    <name type="scientific">Medicago truncatula</name>
    <name type="common">Barrel medic</name>
    <name type="synonym">Medicago tribuloides</name>
    <dbReference type="NCBI Taxonomy" id="3880"/>
    <lineage>
        <taxon>Eukaryota</taxon>
        <taxon>Viridiplantae</taxon>
        <taxon>Streptophyta</taxon>
        <taxon>Embryophyta</taxon>
        <taxon>Tracheophyta</taxon>
        <taxon>Spermatophyta</taxon>
        <taxon>Magnoliopsida</taxon>
        <taxon>eudicotyledons</taxon>
        <taxon>Gunneridae</taxon>
        <taxon>Pentapetalae</taxon>
        <taxon>rosids</taxon>
        <taxon>fabids</taxon>
        <taxon>Fabales</taxon>
        <taxon>Fabaceae</taxon>
        <taxon>Papilionoideae</taxon>
        <taxon>50 kb inversion clade</taxon>
        <taxon>NPAAA clade</taxon>
        <taxon>Hologalegina</taxon>
        <taxon>IRL clade</taxon>
        <taxon>Trifolieae</taxon>
        <taxon>Medicago</taxon>
    </lineage>
</organism>
<dbReference type="Gramene" id="rna17453">
    <property type="protein sequence ID" value="RHN69027.1"/>
    <property type="gene ID" value="gene17453"/>
</dbReference>
<evidence type="ECO:0000313" key="2">
    <source>
        <dbReference type="EMBL" id="RHN69027.1"/>
    </source>
</evidence>
<dbReference type="AlphaFoldDB" id="I3SNJ1"/>
<sequence length="66" mass="7841">MTLIRNKSSGQVLKQHFDVYEYIMLKIRTTPAKLKVPSATLKHVSWYKTKHRILQHKSHRKLLNIS</sequence>
<proteinExistence type="evidence at transcript level"/>
<reference evidence="1" key="1">
    <citation type="submission" date="2012-05" db="EMBL/GenBank/DDBJ databases">
        <authorList>
            <person name="Krishnakumar V."/>
            <person name="Cheung F."/>
            <person name="Xiao Y."/>
            <person name="Chan A."/>
            <person name="Moskal W.A."/>
            <person name="Town C.D."/>
        </authorList>
    </citation>
    <scope>NUCLEOTIDE SEQUENCE</scope>
</reference>
<evidence type="ECO:0000313" key="3">
    <source>
        <dbReference type="Proteomes" id="UP000265566"/>
    </source>
</evidence>
<reference evidence="2" key="3">
    <citation type="journal article" date="2018" name="Nat. Plants">
        <title>Whole-genome landscape of Medicago truncatula symbiotic genes.</title>
        <authorList>
            <person name="Pecrix Y."/>
            <person name="Gamas P."/>
            <person name="Carrere S."/>
        </authorList>
    </citation>
    <scope>NUCLEOTIDE SEQUENCE</scope>
    <source>
        <tissue evidence="2">Leaves</tissue>
    </source>
</reference>